<accession>A0A934NU97</accession>
<dbReference type="Pfam" id="PF12867">
    <property type="entry name" value="DinB_2"/>
    <property type="match status" value="1"/>
</dbReference>
<dbReference type="InterPro" id="IPR024775">
    <property type="entry name" value="DinB-like"/>
</dbReference>
<dbReference type="AlphaFoldDB" id="A0A934NU97"/>
<proteinExistence type="predicted"/>
<organism evidence="2 3">
    <name type="scientific">Antrihabitans stalagmiti</name>
    <dbReference type="NCBI Taxonomy" id="2799499"/>
    <lineage>
        <taxon>Bacteria</taxon>
        <taxon>Bacillati</taxon>
        <taxon>Actinomycetota</taxon>
        <taxon>Actinomycetes</taxon>
        <taxon>Mycobacteriales</taxon>
        <taxon>Nocardiaceae</taxon>
        <taxon>Antrihabitans</taxon>
    </lineage>
</organism>
<feature type="domain" description="DinB-like" evidence="1">
    <location>
        <begin position="10"/>
        <end position="161"/>
    </location>
</feature>
<reference evidence="2" key="1">
    <citation type="submission" date="2020-12" db="EMBL/GenBank/DDBJ databases">
        <title>Antrihabitans popcorni sp. nov. and Antrihabitans auranticaus sp. nov., isolated from a larva cave.</title>
        <authorList>
            <person name="Lee S.D."/>
            <person name="Kim I.S."/>
        </authorList>
    </citation>
    <scope>NUCLEOTIDE SEQUENCE</scope>
    <source>
        <strain evidence="2">YC3-6</strain>
    </source>
</reference>
<evidence type="ECO:0000313" key="3">
    <source>
        <dbReference type="Proteomes" id="UP000655868"/>
    </source>
</evidence>
<sequence>MTRLDLVRWQFDLTWSLFEIHLDALTDDDFLWEPAEVCWTVRIGSDGLWRPDWDENELDPVPVPTIGWISWHIGWWWSVALDHLYQRTVRERTDILWPGSGGSAIVWLRGLKDEYLALLGRMSDDDLEAAATFPWPGESDKTVAHTLAWLNAELMKNVAEIGQLRLIRAARAGR</sequence>
<gene>
    <name evidence="2" type="ORF">JGU71_22365</name>
</gene>
<dbReference type="EMBL" id="JAEMNV010000008">
    <property type="protein sequence ID" value="MBJ8341634.1"/>
    <property type="molecule type" value="Genomic_DNA"/>
</dbReference>
<evidence type="ECO:0000313" key="2">
    <source>
        <dbReference type="EMBL" id="MBJ8341634.1"/>
    </source>
</evidence>
<keyword evidence="3" id="KW-1185">Reference proteome</keyword>
<dbReference type="Proteomes" id="UP000655868">
    <property type="component" value="Unassembled WGS sequence"/>
</dbReference>
<protein>
    <submittedName>
        <fullName evidence="2">DinB family protein</fullName>
    </submittedName>
</protein>
<comment type="caution">
    <text evidence="2">The sequence shown here is derived from an EMBL/GenBank/DDBJ whole genome shotgun (WGS) entry which is preliminary data.</text>
</comment>
<dbReference type="RefSeq" id="WP_199706717.1">
    <property type="nucleotide sequence ID" value="NZ_JAEMNV010000008.1"/>
</dbReference>
<name>A0A934NU97_9NOCA</name>
<evidence type="ECO:0000259" key="1">
    <source>
        <dbReference type="Pfam" id="PF12867"/>
    </source>
</evidence>